<sequence>MEALASALLESTGGAPHPELTARLAAGQIFTVLRELADANQRRITAGRSAAALTPVALAEADHAFRLLRGGLTPYA</sequence>
<organism evidence="1 2">
    <name type="scientific">Pseudonocardia hierapolitana</name>
    <dbReference type="NCBI Taxonomy" id="1128676"/>
    <lineage>
        <taxon>Bacteria</taxon>
        <taxon>Bacillati</taxon>
        <taxon>Actinomycetota</taxon>
        <taxon>Actinomycetes</taxon>
        <taxon>Pseudonocardiales</taxon>
        <taxon>Pseudonocardiaceae</taxon>
        <taxon>Pseudonocardia</taxon>
    </lineage>
</organism>
<dbReference type="RefSeq" id="WP_147256085.1">
    <property type="nucleotide sequence ID" value="NZ_VIWU01000001.1"/>
</dbReference>
<dbReference type="EMBL" id="VIWU01000001">
    <property type="protein sequence ID" value="TWF76795.1"/>
    <property type="molecule type" value="Genomic_DNA"/>
</dbReference>
<reference evidence="1 2" key="1">
    <citation type="submission" date="2019-06" db="EMBL/GenBank/DDBJ databases">
        <title>Sequencing the genomes of 1000 actinobacteria strains.</title>
        <authorList>
            <person name="Klenk H.-P."/>
        </authorList>
    </citation>
    <scope>NUCLEOTIDE SEQUENCE [LARGE SCALE GENOMIC DNA]</scope>
    <source>
        <strain evidence="1 2">DSM 45671</strain>
    </source>
</reference>
<dbReference type="OrthoDB" id="3211155at2"/>
<dbReference type="AlphaFoldDB" id="A0A561SPK6"/>
<comment type="caution">
    <text evidence="1">The sequence shown here is derived from an EMBL/GenBank/DDBJ whole genome shotgun (WGS) entry which is preliminary data.</text>
</comment>
<keyword evidence="2" id="KW-1185">Reference proteome</keyword>
<gene>
    <name evidence="1" type="ORF">FHX44_112690</name>
</gene>
<accession>A0A561SPK6</accession>
<evidence type="ECO:0000313" key="1">
    <source>
        <dbReference type="EMBL" id="TWF76795.1"/>
    </source>
</evidence>
<dbReference type="Proteomes" id="UP000321261">
    <property type="component" value="Unassembled WGS sequence"/>
</dbReference>
<name>A0A561SPK6_9PSEU</name>
<evidence type="ECO:0000313" key="2">
    <source>
        <dbReference type="Proteomes" id="UP000321261"/>
    </source>
</evidence>
<protein>
    <submittedName>
        <fullName evidence="1">Uncharacterized protein</fullName>
    </submittedName>
</protein>
<proteinExistence type="predicted"/>